<gene>
    <name evidence="4 5" type="primary">LOC111312916</name>
</gene>
<dbReference type="Pfam" id="PF12776">
    <property type="entry name" value="Myb_DNA-bind_3"/>
    <property type="match status" value="1"/>
</dbReference>
<dbReference type="PANTHER" id="PTHR46929:SF4">
    <property type="entry name" value="MYB_SANT-LIKE DOMAIN-CONTAINING PROTEIN"/>
    <property type="match status" value="1"/>
</dbReference>
<proteinExistence type="predicted"/>
<dbReference type="RefSeq" id="XP_022769390.1">
    <property type="nucleotide sequence ID" value="XM_022913655.1"/>
</dbReference>
<name>A0A6P6AWU8_DURZI</name>
<feature type="region of interest" description="Disordered" evidence="1">
    <location>
        <begin position="205"/>
        <end position="229"/>
    </location>
</feature>
<dbReference type="AlphaFoldDB" id="A0A6P6AWU8"/>
<evidence type="ECO:0000259" key="2">
    <source>
        <dbReference type="Pfam" id="PF12776"/>
    </source>
</evidence>
<dbReference type="OrthoDB" id="991895at2759"/>
<evidence type="ECO:0000313" key="4">
    <source>
        <dbReference type="RefSeq" id="XP_022769390.1"/>
    </source>
</evidence>
<reference evidence="4 5" key="1">
    <citation type="submission" date="2025-04" db="UniProtKB">
        <authorList>
            <consortium name="RefSeq"/>
        </authorList>
    </citation>
    <scope>IDENTIFICATION</scope>
    <source>
        <tissue evidence="4 5">Fruit stalk</tissue>
    </source>
</reference>
<accession>A0A6P6AWU8</accession>
<organism evidence="3 5">
    <name type="scientific">Durio zibethinus</name>
    <name type="common">Durian</name>
    <dbReference type="NCBI Taxonomy" id="66656"/>
    <lineage>
        <taxon>Eukaryota</taxon>
        <taxon>Viridiplantae</taxon>
        <taxon>Streptophyta</taxon>
        <taxon>Embryophyta</taxon>
        <taxon>Tracheophyta</taxon>
        <taxon>Spermatophyta</taxon>
        <taxon>Magnoliopsida</taxon>
        <taxon>eudicotyledons</taxon>
        <taxon>Gunneridae</taxon>
        <taxon>Pentapetalae</taxon>
        <taxon>rosids</taxon>
        <taxon>malvids</taxon>
        <taxon>Malvales</taxon>
        <taxon>Malvaceae</taxon>
        <taxon>Helicteroideae</taxon>
        <taxon>Durio</taxon>
    </lineage>
</organism>
<dbReference type="GeneID" id="111312916"/>
<dbReference type="Proteomes" id="UP000515121">
    <property type="component" value="Unplaced"/>
</dbReference>
<evidence type="ECO:0000256" key="1">
    <source>
        <dbReference type="SAM" id="MobiDB-lite"/>
    </source>
</evidence>
<dbReference type="InterPro" id="IPR024752">
    <property type="entry name" value="Myb/SANT-like_dom"/>
</dbReference>
<evidence type="ECO:0000313" key="3">
    <source>
        <dbReference type="Proteomes" id="UP000515121"/>
    </source>
</evidence>
<dbReference type="RefSeq" id="XP_022769392.1">
    <property type="nucleotide sequence ID" value="XM_022913657.1"/>
</dbReference>
<protein>
    <submittedName>
        <fullName evidence="4 5">Uncharacterized protein LOC111312916 isoform X1</fullName>
    </submittedName>
</protein>
<feature type="compositionally biased region" description="Polar residues" evidence="1">
    <location>
        <begin position="207"/>
        <end position="223"/>
    </location>
</feature>
<evidence type="ECO:0000313" key="5">
    <source>
        <dbReference type="RefSeq" id="XP_022769392.1"/>
    </source>
</evidence>
<keyword evidence="3" id="KW-1185">Reference proteome</keyword>
<sequence length="330" mass="37816">MFLKLFNCGAKFGHMMFLRLISELQVRKMGKSKNINVNKRDVLKWTQPMDDILIDALLHQQSLGNRVDKVFTTMAYENMVNELHQKIGIPIEKGHLKNRIKTLKHNFYECYDLFKGRSGFAWSPDTKMWTAKPELWKVLAKSKPDSKKWMTTRIANYDKLLMLFAKDREKKDGAKGGQWASSIGGGLFDCIPLQDVLGLTMEENDMNDTSQTDSQAPSQSATSLKGKKRKAPRIELLERELKSIREAIKDVADAIREGNLIAERGRPRVYTEQEVFAELVNIGIDTQLRYKAYAFLIANAGRVRALFGCPAEERKEFLLQMMYSSEDSAY</sequence>
<dbReference type="PANTHER" id="PTHR46929">
    <property type="entry name" value="EXPRESSED PROTEIN"/>
    <property type="match status" value="1"/>
</dbReference>
<feature type="domain" description="Myb/SANT-like" evidence="2">
    <location>
        <begin position="44"/>
        <end position="137"/>
    </location>
</feature>
<dbReference type="KEGG" id="dzi:111312916"/>